<proteinExistence type="predicted"/>
<evidence type="ECO:0000313" key="6">
    <source>
        <dbReference type="Proteomes" id="UP001442841"/>
    </source>
</evidence>
<dbReference type="Pfam" id="PF01553">
    <property type="entry name" value="Acyltransferase"/>
    <property type="match status" value="1"/>
</dbReference>
<organism evidence="5 6">
    <name type="scientific">Ammonicoccus fulvus</name>
    <dbReference type="NCBI Taxonomy" id="3138240"/>
    <lineage>
        <taxon>Bacteria</taxon>
        <taxon>Bacillati</taxon>
        <taxon>Actinomycetota</taxon>
        <taxon>Actinomycetes</taxon>
        <taxon>Propionibacteriales</taxon>
        <taxon>Propionibacteriaceae</taxon>
        <taxon>Ammonicoccus</taxon>
    </lineage>
</organism>
<name>A0ABZ3FQK9_9ACTN</name>
<dbReference type="SUPFAM" id="SSF69593">
    <property type="entry name" value="Glycerol-3-phosphate (1)-acyltransferase"/>
    <property type="match status" value="1"/>
</dbReference>
<dbReference type="PANTHER" id="PTHR10434:SF11">
    <property type="entry name" value="1-ACYL-SN-GLYCEROL-3-PHOSPHATE ACYLTRANSFERASE"/>
    <property type="match status" value="1"/>
</dbReference>
<dbReference type="RefSeq" id="WP_425309804.1">
    <property type="nucleotide sequence ID" value="NZ_CP154795.1"/>
</dbReference>
<dbReference type="EMBL" id="CP154795">
    <property type="protein sequence ID" value="XAN08348.1"/>
    <property type="molecule type" value="Genomic_DNA"/>
</dbReference>
<evidence type="ECO:0000256" key="3">
    <source>
        <dbReference type="SAM" id="MobiDB-lite"/>
    </source>
</evidence>
<keyword evidence="2 5" id="KW-0012">Acyltransferase</keyword>
<feature type="region of interest" description="Disordered" evidence="3">
    <location>
        <begin position="237"/>
        <end position="260"/>
    </location>
</feature>
<feature type="domain" description="Phospholipid/glycerol acyltransferase" evidence="4">
    <location>
        <begin position="35"/>
        <end position="154"/>
    </location>
</feature>
<dbReference type="SMART" id="SM00563">
    <property type="entry name" value="PlsC"/>
    <property type="match status" value="1"/>
</dbReference>
<protein>
    <submittedName>
        <fullName evidence="5">Lysophospholipid acyltransferase family protein</fullName>
    </submittedName>
</protein>
<sequence>MYYWLFKWLLFAPVLKLVCRPWLEGAENIPPKGAVVLVSNHLSYGDTVILPAVVERKITFPAKAELFKGRSLGGKVVSWFLRRVGMLPMDRSGGRASAESVDHVGAILRAGEIVGIYAEGTRSPDGRLYKGKTGVARLVLGHQVRVLPVGTVSTQFVKGWFGVPYMRRPGIRIGKPLDFSAYYDQAANREVLRWVTDEIMAAVQELTGQEYVDVYATSIKSGALDGRNIEEKVLARPGLGNRVPPTTAELAAESGEPGQP</sequence>
<evidence type="ECO:0000259" key="4">
    <source>
        <dbReference type="SMART" id="SM00563"/>
    </source>
</evidence>
<keyword evidence="1" id="KW-0808">Transferase</keyword>
<evidence type="ECO:0000256" key="1">
    <source>
        <dbReference type="ARBA" id="ARBA00022679"/>
    </source>
</evidence>
<evidence type="ECO:0000256" key="2">
    <source>
        <dbReference type="ARBA" id="ARBA00023315"/>
    </source>
</evidence>
<reference evidence="5 6" key="1">
    <citation type="submission" date="2024-04" db="EMBL/GenBank/DDBJ databases">
        <title>Isolation of an actinomycete strain from pig manure.</title>
        <authorList>
            <person name="Gong T."/>
            <person name="Yu Z."/>
            <person name="An M."/>
            <person name="Wei C."/>
            <person name="Yang W."/>
            <person name="Liu L."/>
        </authorList>
    </citation>
    <scope>NUCLEOTIDE SEQUENCE [LARGE SCALE GENOMIC DNA]</scope>
    <source>
        <strain evidence="5 6">ZF39</strain>
    </source>
</reference>
<gene>
    <name evidence="5" type="ORF">AADG42_13905</name>
</gene>
<dbReference type="CDD" id="cd07989">
    <property type="entry name" value="LPLAT_AGPAT-like"/>
    <property type="match status" value="1"/>
</dbReference>
<dbReference type="Proteomes" id="UP001442841">
    <property type="component" value="Chromosome"/>
</dbReference>
<evidence type="ECO:0000313" key="5">
    <source>
        <dbReference type="EMBL" id="XAN08348.1"/>
    </source>
</evidence>
<accession>A0ABZ3FQK9</accession>
<keyword evidence="6" id="KW-1185">Reference proteome</keyword>
<dbReference type="GO" id="GO:0016746">
    <property type="term" value="F:acyltransferase activity"/>
    <property type="evidence" value="ECO:0007669"/>
    <property type="project" value="UniProtKB-KW"/>
</dbReference>
<dbReference type="InterPro" id="IPR002123">
    <property type="entry name" value="Plipid/glycerol_acylTrfase"/>
</dbReference>
<dbReference type="PANTHER" id="PTHR10434">
    <property type="entry name" value="1-ACYL-SN-GLYCEROL-3-PHOSPHATE ACYLTRANSFERASE"/>
    <property type="match status" value="1"/>
</dbReference>